<gene>
    <name evidence="2" type="ORF">OUZ56_023507</name>
</gene>
<reference evidence="2 3" key="1">
    <citation type="journal article" date="2023" name="Nucleic Acids Res.">
        <title>The hologenome of Daphnia magna reveals possible DNA methylation and microbiome-mediated evolution of the host genome.</title>
        <authorList>
            <person name="Chaturvedi A."/>
            <person name="Li X."/>
            <person name="Dhandapani V."/>
            <person name="Marshall H."/>
            <person name="Kissane S."/>
            <person name="Cuenca-Cambronero M."/>
            <person name="Asole G."/>
            <person name="Calvet F."/>
            <person name="Ruiz-Romero M."/>
            <person name="Marangio P."/>
            <person name="Guigo R."/>
            <person name="Rago D."/>
            <person name="Mirbahai L."/>
            <person name="Eastwood N."/>
            <person name="Colbourne J.K."/>
            <person name="Zhou J."/>
            <person name="Mallon E."/>
            <person name="Orsini L."/>
        </authorList>
    </citation>
    <scope>NUCLEOTIDE SEQUENCE [LARGE SCALE GENOMIC DNA]</scope>
    <source>
        <strain evidence="2">LRV0_1</strain>
    </source>
</reference>
<evidence type="ECO:0000256" key="1">
    <source>
        <dbReference type="SAM" id="MobiDB-lite"/>
    </source>
</evidence>
<evidence type="ECO:0000313" key="2">
    <source>
        <dbReference type="EMBL" id="KAK4030440.1"/>
    </source>
</evidence>
<dbReference type="EMBL" id="JAOYFB010000039">
    <property type="protein sequence ID" value="KAK4030440.1"/>
    <property type="molecule type" value="Genomic_DNA"/>
</dbReference>
<accession>A0ABR0AZ69</accession>
<name>A0ABR0AZ69_9CRUS</name>
<feature type="compositionally biased region" description="Low complexity" evidence="1">
    <location>
        <begin position="1"/>
        <end position="20"/>
    </location>
</feature>
<keyword evidence="3" id="KW-1185">Reference proteome</keyword>
<dbReference type="Proteomes" id="UP001234178">
    <property type="component" value="Unassembled WGS sequence"/>
</dbReference>
<proteinExistence type="predicted"/>
<protein>
    <submittedName>
        <fullName evidence="2">Uncharacterized protein</fullName>
    </submittedName>
</protein>
<comment type="caution">
    <text evidence="2">The sequence shown here is derived from an EMBL/GenBank/DDBJ whole genome shotgun (WGS) entry which is preliminary data.</text>
</comment>
<sequence length="302" mass="32695">MNNIPSALKSLSPTSLTSPKRPVKREEGWKEVVRPRPVNLIRRTQGFKFRLIFNKLEEEKSQSSDRSSGTLSVIQSSERSKKCRRSGSKTPPDTSEARCASAAAWRAREENAGMRVKNVKQSGLPPTSLASALHEAMIPSSVASIITLGSRPCPLTLPPRIGTLSLGSPDSDSAFGSYLRSETCRSIPAVGQSPDSHVMLSISMLLRWLQVGQISRRHGRDLQQRQVGLTAIATQRRSQFGMDLYVPKFLPESLEPSAGPMGSGDEYSAIIGVGRALKSNAPGSATSGEVVTMDYSGKAIHH</sequence>
<feature type="region of interest" description="Disordered" evidence="1">
    <location>
        <begin position="1"/>
        <end position="28"/>
    </location>
</feature>
<evidence type="ECO:0000313" key="3">
    <source>
        <dbReference type="Proteomes" id="UP001234178"/>
    </source>
</evidence>
<organism evidence="2 3">
    <name type="scientific">Daphnia magna</name>
    <dbReference type="NCBI Taxonomy" id="35525"/>
    <lineage>
        <taxon>Eukaryota</taxon>
        <taxon>Metazoa</taxon>
        <taxon>Ecdysozoa</taxon>
        <taxon>Arthropoda</taxon>
        <taxon>Crustacea</taxon>
        <taxon>Branchiopoda</taxon>
        <taxon>Diplostraca</taxon>
        <taxon>Cladocera</taxon>
        <taxon>Anomopoda</taxon>
        <taxon>Daphniidae</taxon>
        <taxon>Daphnia</taxon>
    </lineage>
</organism>
<feature type="compositionally biased region" description="Polar residues" evidence="1">
    <location>
        <begin position="64"/>
        <end position="77"/>
    </location>
</feature>
<feature type="region of interest" description="Disordered" evidence="1">
    <location>
        <begin position="58"/>
        <end position="104"/>
    </location>
</feature>